<name>A0A919Y2X9_9BACL</name>
<protein>
    <submittedName>
        <fullName evidence="2">Uncharacterized protein</fullName>
    </submittedName>
</protein>
<dbReference type="Proteomes" id="UP000678895">
    <property type="component" value="Unassembled WGS sequence"/>
</dbReference>
<gene>
    <name evidence="2" type="ORF">J41TS4_28990</name>
</gene>
<feature type="transmembrane region" description="Helical" evidence="1">
    <location>
        <begin position="60"/>
        <end position="81"/>
    </location>
</feature>
<feature type="transmembrane region" description="Helical" evidence="1">
    <location>
        <begin position="140"/>
        <end position="160"/>
    </location>
</feature>
<evidence type="ECO:0000313" key="3">
    <source>
        <dbReference type="Proteomes" id="UP000678895"/>
    </source>
</evidence>
<feature type="transmembrane region" description="Helical" evidence="1">
    <location>
        <begin position="12"/>
        <end position="36"/>
    </location>
</feature>
<comment type="caution">
    <text evidence="2">The sequence shown here is derived from an EMBL/GenBank/DDBJ whole genome shotgun (WGS) entry which is preliminary data.</text>
</comment>
<organism evidence="2 3">
    <name type="scientific">Paenibacillus apis</name>
    <dbReference type="NCBI Taxonomy" id="1792174"/>
    <lineage>
        <taxon>Bacteria</taxon>
        <taxon>Bacillati</taxon>
        <taxon>Bacillota</taxon>
        <taxon>Bacilli</taxon>
        <taxon>Bacillales</taxon>
        <taxon>Paenibacillaceae</taxon>
        <taxon>Paenibacillus</taxon>
    </lineage>
</organism>
<keyword evidence="1" id="KW-0472">Membrane</keyword>
<dbReference type="RefSeq" id="WP_301628037.1">
    <property type="nucleotide sequence ID" value="NZ_BORS01000009.1"/>
</dbReference>
<keyword evidence="3" id="KW-1185">Reference proteome</keyword>
<sequence length="179" mass="19968">MKSNARKWLGLIIAILCYYIVHEGTHAIAALFMGAYQRIKFMFPGMQIIVNKEAMSDLQLAVFCIAGPLATLLLGYALVLMTKRILKSNNKVIKATFYYMTLGMLIIDPIYLSVLCGFFGGGDMNGIILFGIPEVVARLAFGVIGAINVFVFVKYIYFAYKADFQKTDSQRSPYSSLSR</sequence>
<evidence type="ECO:0000256" key="1">
    <source>
        <dbReference type="SAM" id="Phobius"/>
    </source>
</evidence>
<accession>A0A919Y2X9</accession>
<keyword evidence="1" id="KW-0812">Transmembrane</keyword>
<dbReference type="EMBL" id="BORS01000009">
    <property type="protein sequence ID" value="GIO43141.1"/>
    <property type="molecule type" value="Genomic_DNA"/>
</dbReference>
<keyword evidence="1" id="KW-1133">Transmembrane helix</keyword>
<feature type="transmembrane region" description="Helical" evidence="1">
    <location>
        <begin position="97"/>
        <end position="120"/>
    </location>
</feature>
<reference evidence="2" key="1">
    <citation type="submission" date="2021-03" db="EMBL/GenBank/DDBJ databases">
        <title>Antimicrobial resistance genes in bacteria isolated from Japanese honey, and their potential for conferring macrolide and lincosamide resistance in the American foulbrood pathogen Paenibacillus larvae.</title>
        <authorList>
            <person name="Okamoto M."/>
            <person name="Kumagai M."/>
            <person name="Kanamori H."/>
            <person name="Takamatsu D."/>
        </authorList>
    </citation>
    <scope>NUCLEOTIDE SEQUENCE</scope>
    <source>
        <strain evidence="2">J41TS4</strain>
    </source>
</reference>
<dbReference type="AlphaFoldDB" id="A0A919Y2X9"/>
<evidence type="ECO:0000313" key="2">
    <source>
        <dbReference type="EMBL" id="GIO43141.1"/>
    </source>
</evidence>
<proteinExistence type="predicted"/>